<feature type="compositionally biased region" description="Low complexity" evidence="1">
    <location>
        <begin position="201"/>
        <end position="224"/>
    </location>
</feature>
<proteinExistence type="predicted"/>
<keyword evidence="2" id="KW-0732">Signal</keyword>
<evidence type="ECO:0000256" key="2">
    <source>
        <dbReference type="SAM" id="SignalP"/>
    </source>
</evidence>
<gene>
    <name evidence="3" type="ORF">GCM10009809_03080</name>
</gene>
<reference evidence="3 4" key="1">
    <citation type="journal article" date="2019" name="Int. J. Syst. Evol. Microbiol.">
        <title>The Global Catalogue of Microorganisms (GCM) 10K type strain sequencing project: providing services to taxonomists for standard genome sequencing and annotation.</title>
        <authorList>
            <consortium name="The Broad Institute Genomics Platform"/>
            <consortium name="The Broad Institute Genome Sequencing Center for Infectious Disease"/>
            <person name="Wu L."/>
            <person name="Ma J."/>
        </authorList>
    </citation>
    <scope>NUCLEOTIDE SEQUENCE [LARGE SCALE GENOMIC DNA]</scope>
    <source>
        <strain evidence="3 4">JCM 15589</strain>
    </source>
</reference>
<comment type="caution">
    <text evidence="3">The sequence shown here is derived from an EMBL/GenBank/DDBJ whole genome shotgun (WGS) entry which is preliminary data.</text>
</comment>
<organism evidence="3 4">
    <name type="scientific">Isoptericola hypogeus</name>
    <dbReference type="NCBI Taxonomy" id="300179"/>
    <lineage>
        <taxon>Bacteria</taxon>
        <taxon>Bacillati</taxon>
        <taxon>Actinomycetota</taxon>
        <taxon>Actinomycetes</taxon>
        <taxon>Micrococcales</taxon>
        <taxon>Promicromonosporaceae</taxon>
        <taxon>Isoptericola</taxon>
    </lineage>
</organism>
<evidence type="ECO:0000313" key="3">
    <source>
        <dbReference type="EMBL" id="GAA1710119.1"/>
    </source>
</evidence>
<accession>A0ABN2IRM9</accession>
<evidence type="ECO:0000313" key="4">
    <source>
        <dbReference type="Proteomes" id="UP001501138"/>
    </source>
</evidence>
<dbReference type="Pfam" id="PF07388">
    <property type="entry name" value="A-2_8-polyST"/>
    <property type="match status" value="1"/>
</dbReference>
<dbReference type="InterPro" id="IPR010866">
    <property type="entry name" value="A-2_8-polyST"/>
</dbReference>
<feature type="signal peptide" evidence="2">
    <location>
        <begin position="1"/>
        <end position="20"/>
    </location>
</feature>
<feature type="region of interest" description="Disordered" evidence="1">
    <location>
        <begin position="201"/>
        <end position="230"/>
    </location>
</feature>
<dbReference type="Proteomes" id="UP001501138">
    <property type="component" value="Unassembled WGS sequence"/>
</dbReference>
<keyword evidence="4" id="KW-1185">Reference proteome</keyword>
<feature type="chain" id="PRO_5046771777" evidence="2">
    <location>
        <begin position="21"/>
        <end position="481"/>
    </location>
</feature>
<evidence type="ECO:0000256" key="1">
    <source>
        <dbReference type="SAM" id="MobiDB-lite"/>
    </source>
</evidence>
<sequence>MTTQLVVASTLFGAMTAAAAADDGLLGRPDGERVLLVVNNAPAPELTPAVDEIRGAGPVLARFDRVVHLTDLLAPVHPSDWNPGTRELPALERLLRRYWDLGDGRVELVCESIWVNPARALARVFHDAPVTVYADGLMSYGPTRDALPLDVSQRLGGLLHLDLVPGLRPVLLSEHGVAPTVVPATAFRALVDEIVAATGPTATGPTAAVPTATGPTATGPTAVGAHGGAAPGGPRRPAVVVGQYLAALGLVTAEEEAAMHAQMIRAAVDAGAGAVRFKPHPSAPPGMRRPLEDAAAELGVPLEIVDDPLPVEVLLARADHVAVVGCFSTALATAPAVMGVPSVAVGTALLLERLEPFQNSNRIPLTVVDAVHRDDRRYADVADLQGLVDAVAHVMQPRLLADRRPAAEAFLAGAPDAERRRYVATRRLTTLGLPGGRRRHAVERAASDAARWLLRRPAFAWVDDRTKASPLRRRLARAVQA</sequence>
<dbReference type="EMBL" id="BAAAPM010000002">
    <property type="protein sequence ID" value="GAA1710119.1"/>
    <property type="molecule type" value="Genomic_DNA"/>
</dbReference>
<dbReference type="RefSeq" id="WP_344244952.1">
    <property type="nucleotide sequence ID" value="NZ_BAAAPM010000002.1"/>
</dbReference>
<name>A0ABN2IRM9_9MICO</name>
<protein>
    <submittedName>
        <fullName evidence="3">Alpha-2,8-polysialyltransferase family protein</fullName>
    </submittedName>
</protein>